<organism evidence="9 10">
    <name type="scientific">Marinobacterium zhoushanense</name>
    <dbReference type="NCBI Taxonomy" id="1679163"/>
    <lineage>
        <taxon>Bacteria</taxon>
        <taxon>Pseudomonadati</taxon>
        <taxon>Pseudomonadota</taxon>
        <taxon>Gammaproteobacteria</taxon>
        <taxon>Oceanospirillales</taxon>
        <taxon>Oceanospirillaceae</taxon>
        <taxon>Marinobacterium</taxon>
    </lineage>
</organism>
<evidence type="ECO:0000256" key="5">
    <source>
        <dbReference type="ARBA" id="ARBA00022692"/>
    </source>
</evidence>
<dbReference type="NCBIfam" id="TIGR03173">
    <property type="entry name" value="pbuX"/>
    <property type="match status" value="1"/>
</dbReference>
<dbReference type="EMBL" id="BMIJ01000003">
    <property type="protein sequence ID" value="GGB92314.1"/>
    <property type="molecule type" value="Genomic_DNA"/>
</dbReference>
<keyword evidence="10" id="KW-1185">Reference proteome</keyword>
<feature type="transmembrane region" description="Helical" evidence="8">
    <location>
        <begin position="177"/>
        <end position="196"/>
    </location>
</feature>
<feature type="transmembrane region" description="Helical" evidence="8">
    <location>
        <begin position="391"/>
        <end position="408"/>
    </location>
</feature>
<accession>A0ABQ1KD44</accession>
<evidence type="ECO:0000313" key="10">
    <source>
        <dbReference type="Proteomes" id="UP000629025"/>
    </source>
</evidence>
<dbReference type="RefSeq" id="WP_188747443.1">
    <property type="nucleotide sequence ID" value="NZ_BMIJ01000003.1"/>
</dbReference>
<dbReference type="NCBIfam" id="TIGR00801">
    <property type="entry name" value="ncs2"/>
    <property type="match status" value="1"/>
</dbReference>
<feature type="transmembrane region" description="Helical" evidence="8">
    <location>
        <begin position="27"/>
        <end position="49"/>
    </location>
</feature>
<keyword evidence="5 8" id="KW-0812">Transmembrane</keyword>
<dbReference type="InterPro" id="IPR006042">
    <property type="entry name" value="Xan_ur_permease"/>
</dbReference>
<dbReference type="InterPro" id="IPR017588">
    <property type="entry name" value="UacT-like"/>
</dbReference>
<keyword evidence="3" id="KW-0813">Transport</keyword>
<feature type="transmembrane region" description="Helical" evidence="8">
    <location>
        <begin position="144"/>
        <end position="165"/>
    </location>
</feature>
<dbReference type="PANTHER" id="PTHR42810:SF2">
    <property type="entry name" value="PURINE PERMEASE C1399.01C-RELATED"/>
    <property type="match status" value="1"/>
</dbReference>
<feature type="transmembrane region" description="Helical" evidence="8">
    <location>
        <begin position="116"/>
        <end position="137"/>
    </location>
</feature>
<feature type="transmembrane region" description="Helical" evidence="8">
    <location>
        <begin position="84"/>
        <end position="104"/>
    </location>
</feature>
<feature type="transmembrane region" description="Helical" evidence="8">
    <location>
        <begin position="208"/>
        <end position="228"/>
    </location>
</feature>
<evidence type="ECO:0000313" key="9">
    <source>
        <dbReference type="EMBL" id="GGB92314.1"/>
    </source>
</evidence>
<keyword evidence="7 8" id="KW-0472">Membrane</keyword>
<feature type="transmembrane region" description="Helical" evidence="8">
    <location>
        <begin position="361"/>
        <end position="382"/>
    </location>
</feature>
<evidence type="ECO:0000256" key="8">
    <source>
        <dbReference type="SAM" id="Phobius"/>
    </source>
</evidence>
<dbReference type="InterPro" id="IPR006043">
    <property type="entry name" value="NCS2"/>
</dbReference>
<sequence>MPSDTTDSELLYPLDARPGPVEATFAALQHVLASFVGIITPTLIIGGVLGLGSEVPYLISMSLVVSGVGTFIQARRPFGVGAGLICVQGTSFAFLSSVLAAGFIAKAKGGGPDEMLSLIFGVCFFGAFIEVFLSQFIHRLQRVITPLVTGIVITIIGISLIKVGMTDLAGGFNAPDFGSGANLALGLGVLLTIIVLNRSNNPWLRLSSIIIGLGVGFIAAIALGKVSFASISAPLISIPIPFKYGFDFDWAAFLPIALIYLITAIESTGDLTANSIVSKQPVKGPVYISRIRGGVLGDGLNSALAAIFNTFPNTTFSQNNGVIQLTGVASRYVGYYIGAMLVILGLFPVIGAVLQQIPKPVLGGATLVMFGTVAAAGIKILATEQLDRRKMLIMAVSFGIGLGVILAPEPLAKMPTLVQNLFGSAITSGGLAAILLTLFLPEPSKRQDQGKPETAEPQSKEA</sequence>
<evidence type="ECO:0000256" key="3">
    <source>
        <dbReference type="ARBA" id="ARBA00022448"/>
    </source>
</evidence>
<comment type="subcellular location">
    <subcellularLocation>
        <location evidence="1">Cell membrane</location>
        <topology evidence="1">Multi-pass membrane protein</topology>
    </subcellularLocation>
</comment>
<keyword evidence="4" id="KW-1003">Cell membrane</keyword>
<proteinExistence type="inferred from homology"/>
<feature type="transmembrane region" description="Helical" evidence="8">
    <location>
        <begin position="420"/>
        <end position="441"/>
    </location>
</feature>
<comment type="similarity">
    <text evidence="2">Belongs to the nucleobase:cation symporter-2 (NCS2) (TC 2.A.40) family.</text>
</comment>
<dbReference type="Proteomes" id="UP000629025">
    <property type="component" value="Unassembled WGS sequence"/>
</dbReference>
<evidence type="ECO:0000256" key="7">
    <source>
        <dbReference type="ARBA" id="ARBA00023136"/>
    </source>
</evidence>
<dbReference type="PANTHER" id="PTHR42810">
    <property type="entry name" value="PURINE PERMEASE C1399.01C-RELATED"/>
    <property type="match status" value="1"/>
</dbReference>
<dbReference type="Pfam" id="PF00860">
    <property type="entry name" value="Xan_ur_permease"/>
    <property type="match status" value="1"/>
</dbReference>
<feature type="transmembrane region" description="Helical" evidence="8">
    <location>
        <begin position="333"/>
        <end position="355"/>
    </location>
</feature>
<evidence type="ECO:0000256" key="1">
    <source>
        <dbReference type="ARBA" id="ARBA00004651"/>
    </source>
</evidence>
<comment type="caution">
    <text evidence="9">The sequence shown here is derived from an EMBL/GenBank/DDBJ whole genome shotgun (WGS) entry which is preliminary data.</text>
</comment>
<feature type="transmembrane region" description="Helical" evidence="8">
    <location>
        <begin position="248"/>
        <end position="265"/>
    </location>
</feature>
<reference evidence="10" key="1">
    <citation type="journal article" date="2019" name="Int. J. Syst. Evol. Microbiol.">
        <title>The Global Catalogue of Microorganisms (GCM) 10K type strain sequencing project: providing services to taxonomists for standard genome sequencing and annotation.</title>
        <authorList>
            <consortium name="The Broad Institute Genomics Platform"/>
            <consortium name="The Broad Institute Genome Sequencing Center for Infectious Disease"/>
            <person name="Wu L."/>
            <person name="Ma J."/>
        </authorList>
    </citation>
    <scope>NUCLEOTIDE SEQUENCE [LARGE SCALE GENOMIC DNA]</scope>
    <source>
        <strain evidence="10">CGMCC 1.15341</strain>
    </source>
</reference>
<protein>
    <submittedName>
        <fullName evidence="9">Xanthine permease</fullName>
    </submittedName>
</protein>
<dbReference type="PROSITE" id="PS01116">
    <property type="entry name" value="XANTH_URACIL_PERMASE"/>
    <property type="match status" value="1"/>
</dbReference>
<evidence type="ECO:0000256" key="2">
    <source>
        <dbReference type="ARBA" id="ARBA00008821"/>
    </source>
</evidence>
<keyword evidence="6 8" id="KW-1133">Transmembrane helix</keyword>
<name>A0ABQ1KD44_9GAMM</name>
<gene>
    <name evidence="9" type="ORF">GCM10011352_17970</name>
</gene>
<evidence type="ECO:0000256" key="4">
    <source>
        <dbReference type="ARBA" id="ARBA00022475"/>
    </source>
</evidence>
<evidence type="ECO:0000256" key="6">
    <source>
        <dbReference type="ARBA" id="ARBA00022989"/>
    </source>
</evidence>
<dbReference type="NCBIfam" id="NF037981">
    <property type="entry name" value="NCS2_1"/>
    <property type="match status" value="1"/>
</dbReference>